<name>A0ABV5ZGC4_9GAMM</name>
<sequence length="105" mass="11688">MSYQCIEPAQAKTMLEQPLQIADIRDPASFAQGHLPGAVHLSNQNLEQFLQEADPDQPLLVVCYHGHSSQSAANFLAERGFDQVFSLNGGFEQWRGLYPELVSQD</sequence>
<dbReference type="CDD" id="cd01444">
    <property type="entry name" value="GlpE_ST"/>
    <property type="match status" value="1"/>
</dbReference>
<dbReference type="PANTHER" id="PTHR43031:SF6">
    <property type="entry name" value="THIOSULFATE SULFURTRANSFERASE GLPE"/>
    <property type="match status" value="1"/>
</dbReference>
<evidence type="ECO:0000313" key="5">
    <source>
        <dbReference type="EMBL" id="MFB9887221.1"/>
    </source>
</evidence>
<evidence type="ECO:0000256" key="1">
    <source>
        <dbReference type="ARBA" id="ARBA00022490"/>
    </source>
</evidence>
<dbReference type="PROSITE" id="PS50206">
    <property type="entry name" value="RHODANESE_3"/>
    <property type="match status" value="1"/>
</dbReference>
<comment type="caution">
    <text evidence="5">The sequence shown here is derived from an EMBL/GenBank/DDBJ whole genome shotgun (WGS) entry which is preliminary data.</text>
</comment>
<dbReference type="GO" id="GO:0004792">
    <property type="term" value="F:thiosulfate-cyanide sulfurtransferase activity"/>
    <property type="evidence" value="ECO:0007669"/>
    <property type="project" value="UniProtKB-EC"/>
</dbReference>
<comment type="similarity">
    <text evidence="3">Belongs to the GlpE family.</text>
</comment>
<comment type="catalytic activity">
    <reaction evidence="3">
        <text>thiosulfate + [thioredoxin]-dithiol = [thioredoxin]-disulfide + hydrogen sulfide + sulfite + 2 H(+)</text>
        <dbReference type="Rhea" id="RHEA:83859"/>
        <dbReference type="Rhea" id="RHEA-COMP:10698"/>
        <dbReference type="Rhea" id="RHEA-COMP:10700"/>
        <dbReference type="ChEBI" id="CHEBI:15378"/>
        <dbReference type="ChEBI" id="CHEBI:17359"/>
        <dbReference type="ChEBI" id="CHEBI:29919"/>
        <dbReference type="ChEBI" id="CHEBI:29950"/>
        <dbReference type="ChEBI" id="CHEBI:33542"/>
        <dbReference type="ChEBI" id="CHEBI:50058"/>
    </reaction>
</comment>
<accession>A0ABV5ZGC4</accession>
<dbReference type="EC" id="2.8.1.1" evidence="3"/>
<organism evidence="5 6">
    <name type="scientific">Balneatrix alpica</name>
    <dbReference type="NCBI Taxonomy" id="75684"/>
    <lineage>
        <taxon>Bacteria</taxon>
        <taxon>Pseudomonadati</taxon>
        <taxon>Pseudomonadota</taxon>
        <taxon>Gammaproteobacteria</taxon>
        <taxon>Oceanospirillales</taxon>
        <taxon>Balneatrichaceae</taxon>
        <taxon>Balneatrix</taxon>
    </lineage>
</organism>
<dbReference type="HAMAP" id="MF_01009">
    <property type="entry name" value="Thiosulf_sulfurtr"/>
    <property type="match status" value="1"/>
</dbReference>
<dbReference type="InterPro" id="IPR001307">
    <property type="entry name" value="Thiosulphate_STrfase_CS"/>
</dbReference>
<comment type="function">
    <text evidence="3">Transferase that catalyzes the transfer of sulfur from thiosulfate to thiophilic acceptors such as cyanide or dithiols. May function in a CysM-independent thiosulfate assimilation pathway by catalyzing the conversion of thiosulfate to sulfite, which can then be used for L-cysteine biosynthesis.</text>
</comment>
<gene>
    <name evidence="3 5" type="primary">glpE</name>
    <name evidence="5" type="ORF">ACFFLH_12445</name>
</gene>
<protein>
    <recommendedName>
        <fullName evidence="3">Thiosulfate sulfurtransferase GlpE</fullName>
        <ecNumber evidence="3">2.8.1.1</ecNumber>
    </recommendedName>
</protein>
<feature type="domain" description="Rhodanese" evidence="4">
    <location>
        <begin position="15"/>
        <end position="103"/>
    </location>
</feature>
<dbReference type="NCBIfam" id="NF001195">
    <property type="entry name" value="PRK00162.1"/>
    <property type="match status" value="1"/>
</dbReference>
<feature type="active site" description="Cysteine persulfide intermediate" evidence="3">
    <location>
        <position position="63"/>
    </location>
</feature>
<comment type="subcellular location">
    <subcellularLocation>
        <location evidence="3">Cytoplasm</location>
    </subcellularLocation>
</comment>
<evidence type="ECO:0000256" key="2">
    <source>
        <dbReference type="ARBA" id="ARBA00022679"/>
    </source>
</evidence>
<dbReference type="InterPro" id="IPR050229">
    <property type="entry name" value="GlpE_sulfurtransferase"/>
</dbReference>
<evidence type="ECO:0000313" key="6">
    <source>
        <dbReference type="Proteomes" id="UP001589628"/>
    </source>
</evidence>
<keyword evidence="1 3" id="KW-0963">Cytoplasm</keyword>
<evidence type="ECO:0000256" key="3">
    <source>
        <dbReference type="HAMAP-Rule" id="MF_01009"/>
    </source>
</evidence>
<dbReference type="RefSeq" id="WP_027314186.1">
    <property type="nucleotide sequence ID" value="NZ_JBHLZN010000004.1"/>
</dbReference>
<dbReference type="SMART" id="SM00450">
    <property type="entry name" value="RHOD"/>
    <property type="match status" value="1"/>
</dbReference>
<dbReference type="PROSITE" id="PS00380">
    <property type="entry name" value="RHODANESE_1"/>
    <property type="match status" value="1"/>
</dbReference>
<dbReference type="InterPro" id="IPR023695">
    <property type="entry name" value="Thiosulf_sulfurTrfase"/>
</dbReference>
<keyword evidence="2 3" id="KW-0808">Transferase</keyword>
<keyword evidence="6" id="KW-1185">Reference proteome</keyword>
<dbReference type="Pfam" id="PF00581">
    <property type="entry name" value="Rhodanese"/>
    <property type="match status" value="1"/>
</dbReference>
<reference evidence="5 6" key="1">
    <citation type="submission" date="2024-09" db="EMBL/GenBank/DDBJ databases">
        <authorList>
            <person name="Sun Q."/>
            <person name="Mori K."/>
        </authorList>
    </citation>
    <scope>NUCLEOTIDE SEQUENCE [LARGE SCALE GENOMIC DNA]</scope>
    <source>
        <strain evidence="5 6">ATCC 51285</strain>
    </source>
</reference>
<dbReference type="InterPro" id="IPR036873">
    <property type="entry name" value="Rhodanese-like_dom_sf"/>
</dbReference>
<dbReference type="InterPro" id="IPR001763">
    <property type="entry name" value="Rhodanese-like_dom"/>
</dbReference>
<dbReference type="PANTHER" id="PTHR43031">
    <property type="entry name" value="FAD-DEPENDENT OXIDOREDUCTASE"/>
    <property type="match status" value="1"/>
</dbReference>
<proteinExistence type="inferred from homology"/>
<dbReference type="SUPFAM" id="SSF52821">
    <property type="entry name" value="Rhodanese/Cell cycle control phosphatase"/>
    <property type="match status" value="1"/>
</dbReference>
<dbReference type="Gene3D" id="3.40.250.10">
    <property type="entry name" value="Rhodanese-like domain"/>
    <property type="match status" value="1"/>
</dbReference>
<evidence type="ECO:0000259" key="4">
    <source>
        <dbReference type="PROSITE" id="PS50206"/>
    </source>
</evidence>
<dbReference type="EMBL" id="JBHLZN010000004">
    <property type="protein sequence ID" value="MFB9887221.1"/>
    <property type="molecule type" value="Genomic_DNA"/>
</dbReference>
<dbReference type="Proteomes" id="UP001589628">
    <property type="component" value="Unassembled WGS sequence"/>
</dbReference>
<comment type="catalytic activity">
    <reaction evidence="3">
        <text>thiosulfate + hydrogen cyanide = thiocyanate + sulfite + 2 H(+)</text>
        <dbReference type="Rhea" id="RHEA:16881"/>
        <dbReference type="ChEBI" id="CHEBI:15378"/>
        <dbReference type="ChEBI" id="CHEBI:17359"/>
        <dbReference type="ChEBI" id="CHEBI:18022"/>
        <dbReference type="ChEBI" id="CHEBI:18407"/>
        <dbReference type="ChEBI" id="CHEBI:33542"/>
        <dbReference type="EC" id="2.8.1.1"/>
    </reaction>
</comment>